<reference evidence="2 3" key="1">
    <citation type="submission" date="2018-05" db="EMBL/GenBank/DDBJ databases">
        <title>Genomic Encyclopedia of Archaeal and Bacterial Type Strains, Phase II (KMG-II): from individual species to whole genera.</title>
        <authorList>
            <person name="Goeker M."/>
        </authorList>
    </citation>
    <scope>NUCLEOTIDE SEQUENCE [LARGE SCALE GENOMIC DNA]</scope>
    <source>
        <strain evidence="2 3">DSM 45184</strain>
    </source>
</reference>
<dbReference type="AlphaFoldDB" id="A0A316EHD9"/>
<feature type="compositionally biased region" description="Pro residues" evidence="1">
    <location>
        <begin position="155"/>
        <end position="183"/>
    </location>
</feature>
<dbReference type="EMBL" id="QGGR01000038">
    <property type="protein sequence ID" value="PWK30448.1"/>
    <property type="molecule type" value="Genomic_DNA"/>
</dbReference>
<gene>
    <name evidence="2" type="ORF">BC793_1389</name>
</gene>
<sequence length="396" mass="40450">MPANTHLRRIGLLLALLLLSGAGIFLLTRHRSAASPSPDATATVETAKLERRDLSTSKTIPGTIGYGTSRAVEGHKDATVTWLPAPGTSIKRGQQLYRADDRPVPLFYGGMPLYRTIGGRGLVGRDVEIIADNLDRLGYALGHRPRAGSWVTPPASSPPPPSAPPSAPPGSPASSPPASPGSPAPVKIKKDEGVLTAGMIAAIKKWQRDLGLPETGTIAVGDVEILAGAVRVESVAVQPGAPVGGPLMSVTPTRKVITVAAGLSEAASIERGAAVTVILPDEKEIPARVLSVGRSLAAPEGSVGSGTPQLTVTVTVNDPATLTKIDSAEVTVSFAGRAREDVLAAPVEALIALAEGGYAVQTPSGLVAVTTGMFAQGWVEITGDGLTEGTDVVVAS</sequence>
<organism evidence="2 3">
    <name type="scientific">Actinoplanes xinjiangensis</name>
    <dbReference type="NCBI Taxonomy" id="512350"/>
    <lineage>
        <taxon>Bacteria</taxon>
        <taxon>Bacillati</taxon>
        <taxon>Actinomycetota</taxon>
        <taxon>Actinomycetes</taxon>
        <taxon>Micromonosporales</taxon>
        <taxon>Micromonosporaceae</taxon>
        <taxon>Actinoplanes</taxon>
    </lineage>
</organism>
<dbReference type="OrthoDB" id="3268648at2"/>
<proteinExistence type="predicted"/>
<comment type="caution">
    <text evidence="2">The sequence shown here is derived from an EMBL/GenBank/DDBJ whole genome shotgun (WGS) entry which is preliminary data.</text>
</comment>
<dbReference type="RefSeq" id="WP_109602528.1">
    <property type="nucleotide sequence ID" value="NZ_BONA01000097.1"/>
</dbReference>
<evidence type="ECO:0000256" key="1">
    <source>
        <dbReference type="SAM" id="MobiDB-lite"/>
    </source>
</evidence>
<accession>A0A316EHD9</accession>
<keyword evidence="3" id="KW-1185">Reference proteome</keyword>
<name>A0A316EHD9_9ACTN</name>
<protein>
    <recommendedName>
        <fullName evidence="4">Peptidoglycan binding protein</fullName>
    </recommendedName>
</protein>
<evidence type="ECO:0000313" key="2">
    <source>
        <dbReference type="EMBL" id="PWK30448.1"/>
    </source>
</evidence>
<evidence type="ECO:0000313" key="3">
    <source>
        <dbReference type="Proteomes" id="UP000245697"/>
    </source>
</evidence>
<evidence type="ECO:0008006" key="4">
    <source>
        <dbReference type="Google" id="ProtNLM"/>
    </source>
</evidence>
<dbReference type="Proteomes" id="UP000245697">
    <property type="component" value="Unassembled WGS sequence"/>
</dbReference>
<feature type="region of interest" description="Disordered" evidence="1">
    <location>
        <begin position="149"/>
        <end position="188"/>
    </location>
</feature>